<keyword evidence="9" id="KW-0496">Mitochondrion</keyword>
<dbReference type="Gene3D" id="3.90.180.10">
    <property type="entry name" value="Medium-chain alcohol dehydrogenases, catalytic domain"/>
    <property type="match status" value="1"/>
</dbReference>
<name>A0A5E8B923_9ASCO</name>
<evidence type="ECO:0000256" key="4">
    <source>
        <dbReference type="ARBA" id="ARBA00022832"/>
    </source>
</evidence>
<keyword evidence="8" id="KW-0443">Lipid metabolism</keyword>
<dbReference type="EMBL" id="CABVLU010000001">
    <property type="protein sequence ID" value="VVT47365.1"/>
    <property type="molecule type" value="Genomic_DNA"/>
</dbReference>
<evidence type="ECO:0000256" key="8">
    <source>
        <dbReference type="ARBA" id="ARBA00023098"/>
    </source>
</evidence>
<keyword evidence="4" id="KW-0276">Fatty acid metabolism</keyword>
<evidence type="ECO:0000256" key="11">
    <source>
        <dbReference type="ARBA" id="ARBA00038963"/>
    </source>
</evidence>
<keyword evidence="7" id="KW-0560">Oxidoreductase</keyword>
<gene>
    <name evidence="14" type="ORF">SAPINGB_P001675</name>
</gene>
<keyword evidence="3" id="KW-0444">Lipid biosynthesis</keyword>
<evidence type="ECO:0000256" key="10">
    <source>
        <dbReference type="ARBA" id="ARBA00023160"/>
    </source>
</evidence>
<proteinExistence type="inferred from homology"/>
<evidence type="ECO:0000256" key="2">
    <source>
        <dbReference type="ARBA" id="ARBA00010371"/>
    </source>
</evidence>
<dbReference type="InterPro" id="IPR051034">
    <property type="entry name" value="Mito_Enoyl-ACP_Reductase"/>
</dbReference>
<dbReference type="AlphaFoldDB" id="A0A5E8B923"/>
<comment type="subcellular location">
    <subcellularLocation>
        <location evidence="1">Mitochondrion</location>
    </subcellularLocation>
</comment>
<dbReference type="PANTHER" id="PTHR43981:SF2">
    <property type="entry name" value="ENOYL-[ACYL-CARRIER-PROTEIN] REDUCTASE, MITOCHONDRIAL"/>
    <property type="match status" value="1"/>
</dbReference>
<evidence type="ECO:0000256" key="9">
    <source>
        <dbReference type="ARBA" id="ARBA00023128"/>
    </source>
</evidence>
<dbReference type="SUPFAM" id="SSF51735">
    <property type="entry name" value="NAD(P)-binding Rossmann-fold domains"/>
    <property type="match status" value="1"/>
</dbReference>
<dbReference type="EC" id="1.3.1.104" evidence="11"/>
<dbReference type="Pfam" id="PF00107">
    <property type="entry name" value="ADH_zinc_N"/>
    <property type="match status" value="1"/>
</dbReference>
<dbReference type="FunFam" id="3.40.50.720:FF:000112">
    <property type="entry name" value="Enoyl-[acyl-carrier-protein] reductase 1, mitochondrial"/>
    <property type="match status" value="1"/>
</dbReference>
<dbReference type="Pfam" id="PF08240">
    <property type="entry name" value="ADH_N"/>
    <property type="match status" value="1"/>
</dbReference>
<evidence type="ECO:0000256" key="12">
    <source>
        <dbReference type="ARBA" id="ARBA00048843"/>
    </source>
</evidence>
<dbReference type="InterPro" id="IPR013154">
    <property type="entry name" value="ADH-like_N"/>
</dbReference>
<dbReference type="InterPro" id="IPR020843">
    <property type="entry name" value="ER"/>
</dbReference>
<evidence type="ECO:0000256" key="1">
    <source>
        <dbReference type="ARBA" id="ARBA00004173"/>
    </source>
</evidence>
<accession>A0A5E8B923</accession>
<keyword evidence="5" id="KW-0521">NADP</keyword>
<dbReference type="SMART" id="SM00829">
    <property type="entry name" value="PKS_ER"/>
    <property type="match status" value="1"/>
</dbReference>
<dbReference type="InterPro" id="IPR036291">
    <property type="entry name" value="NAD(P)-bd_dom_sf"/>
</dbReference>
<dbReference type="GO" id="GO:0141148">
    <property type="term" value="F:enoyl-[acyl-carrier-protein] reductase (NADPH) activity"/>
    <property type="evidence" value="ECO:0007669"/>
    <property type="project" value="UniProtKB-EC"/>
</dbReference>
<dbReference type="Gene3D" id="3.40.50.720">
    <property type="entry name" value="NAD(P)-binding Rossmann-like Domain"/>
    <property type="match status" value="1"/>
</dbReference>
<dbReference type="RefSeq" id="XP_031852287.1">
    <property type="nucleotide sequence ID" value="XM_031996396.1"/>
</dbReference>
<dbReference type="Proteomes" id="UP000398389">
    <property type="component" value="Unassembled WGS sequence"/>
</dbReference>
<dbReference type="InterPro" id="IPR011032">
    <property type="entry name" value="GroES-like_sf"/>
</dbReference>
<evidence type="ECO:0000313" key="14">
    <source>
        <dbReference type="EMBL" id="VVT47365.1"/>
    </source>
</evidence>
<keyword evidence="6" id="KW-0809">Transit peptide</keyword>
<evidence type="ECO:0000256" key="6">
    <source>
        <dbReference type="ARBA" id="ARBA00022946"/>
    </source>
</evidence>
<evidence type="ECO:0000259" key="13">
    <source>
        <dbReference type="SMART" id="SM00829"/>
    </source>
</evidence>
<keyword evidence="10" id="KW-0275">Fatty acid biosynthesis</keyword>
<dbReference type="CDD" id="cd08290">
    <property type="entry name" value="ETR"/>
    <property type="match status" value="1"/>
</dbReference>
<comment type="similarity">
    <text evidence="2">Belongs to the zinc-containing alcohol dehydrogenase family. Quinone oxidoreductase subfamily.</text>
</comment>
<evidence type="ECO:0000256" key="5">
    <source>
        <dbReference type="ARBA" id="ARBA00022857"/>
    </source>
</evidence>
<keyword evidence="15" id="KW-1185">Reference proteome</keyword>
<reference evidence="14 15" key="1">
    <citation type="submission" date="2019-09" db="EMBL/GenBank/DDBJ databases">
        <authorList>
            <person name="Brejova B."/>
        </authorList>
    </citation>
    <scope>NUCLEOTIDE SEQUENCE [LARGE SCALE GENOMIC DNA]</scope>
</reference>
<dbReference type="PANTHER" id="PTHR43981">
    <property type="entry name" value="ENOYL-[ACYL-CARRIER-PROTEIN] REDUCTASE, MITOCHONDRIAL"/>
    <property type="match status" value="1"/>
</dbReference>
<protein>
    <recommendedName>
        <fullName evidence="11">enoyl-[acyl-carrier-protein] reductase</fullName>
        <ecNumber evidence="11">1.3.1.104</ecNumber>
    </recommendedName>
</protein>
<dbReference type="InterPro" id="IPR013149">
    <property type="entry name" value="ADH-like_C"/>
</dbReference>
<comment type="catalytic activity">
    <reaction evidence="12">
        <text>a 2,3-saturated acyl-[ACP] + NADP(+) = a (2E)-enoyl-[ACP] + NADPH + H(+)</text>
        <dbReference type="Rhea" id="RHEA:22564"/>
        <dbReference type="Rhea" id="RHEA-COMP:9925"/>
        <dbReference type="Rhea" id="RHEA-COMP:9926"/>
        <dbReference type="ChEBI" id="CHEBI:15378"/>
        <dbReference type="ChEBI" id="CHEBI:57783"/>
        <dbReference type="ChEBI" id="CHEBI:58349"/>
        <dbReference type="ChEBI" id="CHEBI:78784"/>
        <dbReference type="ChEBI" id="CHEBI:78785"/>
        <dbReference type="EC" id="1.3.1.104"/>
    </reaction>
</comment>
<organism evidence="14 15">
    <name type="scientific">Magnusiomyces paraingens</name>
    <dbReference type="NCBI Taxonomy" id="2606893"/>
    <lineage>
        <taxon>Eukaryota</taxon>
        <taxon>Fungi</taxon>
        <taxon>Dikarya</taxon>
        <taxon>Ascomycota</taxon>
        <taxon>Saccharomycotina</taxon>
        <taxon>Dipodascomycetes</taxon>
        <taxon>Dipodascales</taxon>
        <taxon>Dipodascaceae</taxon>
        <taxon>Magnusiomyces</taxon>
    </lineage>
</organism>
<dbReference type="GO" id="GO:0005739">
    <property type="term" value="C:mitochondrion"/>
    <property type="evidence" value="ECO:0007669"/>
    <property type="project" value="UniProtKB-SubCell"/>
</dbReference>
<evidence type="ECO:0000256" key="3">
    <source>
        <dbReference type="ARBA" id="ARBA00022516"/>
    </source>
</evidence>
<evidence type="ECO:0000313" key="15">
    <source>
        <dbReference type="Proteomes" id="UP000398389"/>
    </source>
</evidence>
<dbReference type="OrthoDB" id="7482721at2759"/>
<dbReference type="SUPFAM" id="SSF50129">
    <property type="entry name" value="GroES-like"/>
    <property type="match status" value="1"/>
</dbReference>
<dbReference type="GeneID" id="43580496"/>
<feature type="domain" description="Enoyl reductase (ER)" evidence="13">
    <location>
        <begin position="41"/>
        <end position="368"/>
    </location>
</feature>
<evidence type="ECO:0000256" key="7">
    <source>
        <dbReference type="ARBA" id="ARBA00023002"/>
    </source>
</evidence>
<sequence>MSFSLLRQSLTRPISSSSRGSFGLLRFLSVKASAITFANTGIPKDVVKLVSYELNGPGPDEILVKTLASPINPADINQLEGVYPSMPAFTTELTPEQPSAIGGNEGLFEIVEVGSNIKNFKAGDWAIPRLPNFGTWRSHALVTPGDLTPINRDGITHTQAATISVNPCTAHQMLTQFVDLKKGDWFIQNGGNSGVGRAAIQLGRIWGLNSISVVRSRDNLDELIAELKDLGATQVITEEQLNSKAFKPTIKEWTQGKPIKLGFNCVGGKSATGVARQLGHGGKLVTYGGMSKQPVILPTSLFIFKDVSAHGYWLSAWTKKDPEGKGKAVEEMLNHIRSGQFKDVPVSPNVWSNASSDEAKLEVFKQALDNATKGFAGKKQVLEFTD</sequence>
<dbReference type="GO" id="GO:0006633">
    <property type="term" value="P:fatty acid biosynthetic process"/>
    <property type="evidence" value="ECO:0007669"/>
    <property type="project" value="UniProtKB-KW"/>
</dbReference>